<dbReference type="InterPro" id="IPR028871">
    <property type="entry name" value="BlueCu_1_BS"/>
</dbReference>
<keyword evidence="2" id="KW-0813">Transport</keyword>
<dbReference type="InterPro" id="IPR002387">
    <property type="entry name" value="Plastocyanin"/>
</dbReference>
<organism evidence="10 11">
    <name type="scientific">Haloplanus ruber</name>
    <dbReference type="NCBI Taxonomy" id="869892"/>
    <lineage>
        <taxon>Archaea</taxon>
        <taxon>Methanobacteriati</taxon>
        <taxon>Methanobacteriota</taxon>
        <taxon>Stenosarchaea group</taxon>
        <taxon>Halobacteria</taxon>
        <taxon>Halobacteriales</taxon>
        <taxon>Haloferacaceae</taxon>
        <taxon>Haloplanus</taxon>
    </lineage>
</organism>
<dbReference type="RefSeq" id="WP_256406963.1">
    <property type="nucleotide sequence ID" value="NZ_CP187151.1"/>
</dbReference>
<dbReference type="AlphaFoldDB" id="A0ABD6CUN9"/>
<keyword evidence="4" id="KW-0249">Electron transport</keyword>
<keyword evidence="6" id="KW-0472">Membrane</keyword>
<dbReference type="InterPro" id="IPR017533">
    <property type="entry name" value="Halocyanin"/>
</dbReference>
<dbReference type="NCBIfam" id="TIGR03102">
    <property type="entry name" value="halo_cynanin"/>
    <property type="match status" value="1"/>
</dbReference>
<protein>
    <submittedName>
        <fullName evidence="10">Halocyanin domain-containing protein</fullName>
    </submittedName>
</protein>
<gene>
    <name evidence="10" type="ORF">ACFSBJ_00165</name>
</gene>
<dbReference type="SUPFAM" id="SSF49503">
    <property type="entry name" value="Cupredoxins"/>
    <property type="match status" value="1"/>
</dbReference>
<evidence type="ECO:0000313" key="11">
    <source>
        <dbReference type="Proteomes" id="UP001597075"/>
    </source>
</evidence>
<keyword evidence="3 7" id="KW-0479">Metal-binding</keyword>
<evidence type="ECO:0000256" key="3">
    <source>
        <dbReference type="ARBA" id="ARBA00022723"/>
    </source>
</evidence>
<dbReference type="Proteomes" id="UP001597075">
    <property type="component" value="Unassembled WGS sequence"/>
</dbReference>
<dbReference type="InterPro" id="IPR008972">
    <property type="entry name" value="Cupredoxin"/>
</dbReference>
<keyword evidence="5 7" id="KW-0186">Copper</keyword>
<dbReference type="Gene3D" id="2.60.40.420">
    <property type="entry name" value="Cupredoxins - blue copper proteins"/>
    <property type="match status" value="1"/>
</dbReference>
<keyword evidence="11" id="KW-1185">Reference proteome</keyword>
<evidence type="ECO:0000256" key="2">
    <source>
        <dbReference type="ARBA" id="ARBA00022448"/>
    </source>
</evidence>
<dbReference type="CDD" id="cd04220">
    <property type="entry name" value="Halocyanin"/>
    <property type="match status" value="1"/>
</dbReference>
<dbReference type="PROSITE" id="PS51318">
    <property type="entry name" value="TAT"/>
    <property type="match status" value="1"/>
</dbReference>
<dbReference type="PRINTS" id="PR00157">
    <property type="entry name" value="PLASTOCYANIN"/>
</dbReference>
<feature type="compositionally biased region" description="Gly residues" evidence="8">
    <location>
        <begin position="65"/>
        <end position="78"/>
    </location>
</feature>
<dbReference type="EMBL" id="JBHUDL010000003">
    <property type="protein sequence ID" value="MFD1632163.1"/>
    <property type="molecule type" value="Genomic_DNA"/>
</dbReference>
<feature type="region of interest" description="Disordered" evidence="8">
    <location>
        <begin position="27"/>
        <end position="80"/>
    </location>
</feature>
<feature type="compositionally biased region" description="Low complexity" evidence="8">
    <location>
        <begin position="47"/>
        <end position="64"/>
    </location>
</feature>
<dbReference type="InterPro" id="IPR006311">
    <property type="entry name" value="TAT_signal"/>
</dbReference>
<dbReference type="InterPro" id="IPR000923">
    <property type="entry name" value="BlueCu_1"/>
</dbReference>
<feature type="binding site" evidence="7">
    <location>
        <position position="181"/>
    </location>
    <ligand>
        <name>Cu cation</name>
        <dbReference type="ChEBI" id="CHEBI:23378"/>
    </ligand>
</feature>
<comment type="cofactor">
    <cofactor evidence="7">
        <name>Cu(2+)</name>
        <dbReference type="ChEBI" id="CHEBI:29036"/>
    </cofactor>
    <text evidence="7">The crystal structure with reduced Cu(1+) has also been determined.</text>
</comment>
<dbReference type="PANTHER" id="PTHR34192:SF10">
    <property type="entry name" value="PLASTOCYANIN MAJOR ISOFORM, CHLOROPLASTIC-RELATED"/>
    <property type="match status" value="1"/>
</dbReference>
<comment type="subcellular location">
    <subcellularLocation>
        <location evidence="1">Membrane</location>
    </subcellularLocation>
</comment>
<evidence type="ECO:0000256" key="1">
    <source>
        <dbReference type="ARBA" id="ARBA00004370"/>
    </source>
</evidence>
<evidence type="ECO:0000256" key="4">
    <source>
        <dbReference type="ARBA" id="ARBA00022982"/>
    </source>
</evidence>
<evidence type="ECO:0000256" key="8">
    <source>
        <dbReference type="SAM" id="MobiDB-lite"/>
    </source>
</evidence>
<name>A0ABD6CUN9_9EURY</name>
<dbReference type="GO" id="GO:0046872">
    <property type="term" value="F:metal ion binding"/>
    <property type="evidence" value="ECO:0007669"/>
    <property type="project" value="UniProtKB-KW"/>
</dbReference>
<evidence type="ECO:0000256" key="6">
    <source>
        <dbReference type="ARBA" id="ARBA00023136"/>
    </source>
</evidence>
<reference evidence="10 11" key="1">
    <citation type="journal article" date="2019" name="Int. J. Syst. Evol. Microbiol.">
        <title>The Global Catalogue of Microorganisms (GCM) 10K type strain sequencing project: providing services to taxonomists for standard genome sequencing and annotation.</title>
        <authorList>
            <consortium name="The Broad Institute Genomics Platform"/>
            <consortium name="The Broad Institute Genome Sequencing Center for Infectious Disease"/>
            <person name="Wu L."/>
            <person name="Ma J."/>
        </authorList>
    </citation>
    <scope>NUCLEOTIDE SEQUENCE [LARGE SCALE GENOMIC DNA]</scope>
    <source>
        <strain evidence="10 11">CGMCC 1.10594</strain>
    </source>
</reference>
<evidence type="ECO:0000259" key="9">
    <source>
        <dbReference type="Pfam" id="PF00127"/>
    </source>
</evidence>
<feature type="binding site" evidence="7">
    <location>
        <position position="145"/>
    </location>
    <ligand>
        <name>Cu cation</name>
        <dbReference type="ChEBI" id="CHEBI:23378"/>
    </ligand>
</feature>
<evidence type="ECO:0000313" key="10">
    <source>
        <dbReference type="EMBL" id="MFD1632163.1"/>
    </source>
</evidence>
<dbReference type="PANTHER" id="PTHR34192">
    <property type="entry name" value="PLASTOCYANIN MAJOR ISOFORM, CHLOROPLASTIC-RELATED"/>
    <property type="match status" value="1"/>
</dbReference>
<comment type="caution">
    <text evidence="10">The sequence shown here is derived from an EMBL/GenBank/DDBJ whole genome shotgun (WGS) entry which is preliminary data.</text>
</comment>
<proteinExistence type="predicted"/>
<dbReference type="PROSITE" id="PS00196">
    <property type="entry name" value="COPPER_BLUE"/>
    <property type="match status" value="1"/>
</dbReference>
<feature type="domain" description="Blue (type 1) copper" evidence="9">
    <location>
        <begin position="111"/>
        <end position="195"/>
    </location>
</feature>
<accession>A0ABD6CUN9</accession>
<feature type="binding site" evidence="7">
    <location>
        <position position="184"/>
    </location>
    <ligand>
        <name>Cu cation</name>
        <dbReference type="ChEBI" id="CHEBI:23378"/>
    </ligand>
</feature>
<dbReference type="GO" id="GO:0016020">
    <property type="term" value="C:membrane"/>
    <property type="evidence" value="ECO:0007669"/>
    <property type="project" value="UniProtKB-SubCell"/>
</dbReference>
<feature type="compositionally biased region" description="Acidic residues" evidence="8">
    <location>
        <begin position="36"/>
        <end position="46"/>
    </location>
</feature>
<feature type="binding site" evidence="7">
    <location>
        <position position="189"/>
    </location>
    <ligand>
        <name>Cu cation</name>
        <dbReference type="ChEBI" id="CHEBI:23378"/>
    </ligand>
</feature>
<sequence length="196" mass="19600">MSDSDAISRRRLLGIGATATLGVLAGCSGASAPTASDDESETEAQTDAESATATETASPTATDSGGDGGSGGASGGDGVPAAVSEYLADVGNFDGTVQDMTGQDTVTVSVGAEGNNGYFAYAPPAIAVSTGTTVQWEWTGQGAGHNVIAEDGAFDSGSMVTEAGVHFEHTFEESGVYNYFCQPHKALGMKASVVVR</sequence>
<evidence type="ECO:0000256" key="5">
    <source>
        <dbReference type="ARBA" id="ARBA00023008"/>
    </source>
</evidence>
<evidence type="ECO:0000256" key="7">
    <source>
        <dbReference type="PIRSR" id="PIRSR602387-1"/>
    </source>
</evidence>
<dbReference type="Pfam" id="PF00127">
    <property type="entry name" value="Copper-bind"/>
    <property type="match status" value="1"/>
</dbReference>